<dbReference type="PANTHER" id="PTHR43479">
    <property type="entry name" value="ACREF/ENVCD OPERON REPRESSOR-RELATED"/>
    <property type="match status" value="1"/>
</dbReference>
<dbReference type="SUPFAM" id="SSF46689">
    <property type="entry name" value="Homeodomain-like"/>
    <property type="match status" value="1"/>
</dbReference>
<keyword evidence="5" id="KW-1185">Reference proteome</keyword>
<dbReference type="Gene3D" id="1.10.357.10">
    <property type="entry name" value="Tetracycline Repressor, domain 2"/>
    <property type="match status" value="1"/>
</dbReference>
<dbReference type="PATRIC" id="fig|1603606.3.peg.1650"/>
<dbReference type="OrthoDB" id="3249at2"/>
<accession>A0A0M4D0X1</accession>
<evidence type="ECO:0000259" key="3">
    <source>
        <dbReference type="PROSITE" id="PS50977"/>
    </source>
</evidence>
<dbReference type="AlphaFoldDB" id="A0A0M4D0X1"/>
<dbReference type="PANTHER" id="PTHR43479:SF12">
    <property type="entry name" value="TRANSCRIPTIONAL REGULATORY PROTEIN"/>
    <property type="match status" value="1"/>
</dbReference>
<keyword evidence="1 2" id="KW-0238">DNA-binding</keyword>
<organism evidence="4 5">
    <name type="scientific">Desulfuromonas soudanensis</name>
    <dbReference type="NCBI Taxonomy" id="1603606"/>
    <lineage>
        <taxon>Bacteria</taxon>
        <taxon>Pseudomonadati</taxon>
        <taxon>Thermodesulfobacteriota</taxon>
        <taxon>Desulfuromonadia</taxon>
        <taxon>Desulfuromonadales</taxon>
        <taxon>Desulfuromonadaceae</taxon>
        <taxon>Desulfuromonas</taxon>
    </lineage>
</organism>
<evidence type="ECO:0000313" key="4">
    <source>
        <dbReference type="EMBL" id="ALC16296.1"/>
    </source>
</evidence>
<feature type="DNA-binding region" description="H-T-H motif" evidence="2">
    <location>
        <begin position="24"/>
        <end position="43"/>
    </location>
</feature>
<dbReference type="Proteomes" id="UP000057158">
    <property type="component" value="Chromosome"/>
</dbReference>
<evidence type="ECO:0000313" key="5">
    <source>
        <dbReference type="Proteomes" id="UP000057158"/>
    </source>
</evidence>
<evidence type="ECO:0000256" key="2">
    <source>
        <dbReference type="PROSITE-ProRule" id="PRU00335"/>
    </source>
</evidence>
<dbReference type="GO" id="GO:0003677">
    <property type="term" value="F:DNA binding"/>
    <property type="evidence" value="ECO:0007669"/>
    <property type="project" value="UniProtKB-UniRule"/>
</dbReference>
<dbReference type="Pfam" id="PF00440">
    <property type="entry name" value="TetR_N"/>
    <property type="match status" value="1"/>
</dbReference>
<reference evidence="4 5" key="1">
    <citation type="submission" date="2015-07" db="EMBL/GenBank/DDBJ databases">
        <title>Isolation and Genomic Characterization of a Novel Halophilic Metal-Reducing Deltaproteobacterium from the Deep Subsurface.</title>
        <authorList>
            <person name="Badalamenti J.P."/>
            <person name="Summers Z.M."/>
            <person name="Gralnick J.A."/>
            <person name="Bond D.R."/>
        </authorList>
    </citation>
    <scope>NUCLEOTIDE SEQUENCE [LARGE SCALE GENOMIC DNA]</scope>
    <source>
        <strain evidence="4 5">WTL</strain>
    </source>
</reference>
<dbReference type="PROSITE" id="PS50977">
    <property type="entry name" value="HTH_TETR_2"/>
    <property type="match status" value="1"/>
</dbReference>
<dbReference type="KEGG" id="des:DSOUD_1517"/>
<dbReference type="InterPro" id="IPR009057">
    <property type="entry name" value="Homeodomain-like_sf"/>
</dbReference>
<evidence type="ECO:0000256" key="1">
    <source>
        <dbReference type="ARBA" id="ARBA00023125"/>
    </source>
</evidence>
<dbReference type="InterPro" id="IPR050624">
    <property type="entry name" value="HTH-type_Tx_Regulator"/>
</dbReference>
<feature type="domain" description="HTH tetR-type" evidence="3">
    <location>
        <begin position="1"/>
        <end position="61"/>
    </location>
</feature>
<dbReference type="InterPro" id="IPR001647">
    <property type="entry name" value="HTH_TetR"/>
</dbReference>
<sequence length="194" mass="22835">MKTKDKIIETARLLFNEKGTRHVTTNHIAEAAGISPGNLYYHFRNKEDIIRALFERLAAEGFEEYQKVLQEYPPGTLESMDQTFSMIQTFNWRYRFFKRELTALIMNDPLLKERFGDVNRMQLTVIGQSIRQAMEKGFLRPLDDRTLGLLTEEVWLVTLFWLNYLDIGGEEVDEQTLKRGSEMLRNIMANYLTR</sequence>
<name>A0A0M4D0X1_9BACT</name>
<dbReference type="EMBL" id="CP010802">
    <property type="protein sequence ID" value="ALC16296.1"/>
    <property type="molecule type" value="Genomic_DNA"/>
</dbReference>
<proteinExistence type="predicted"/>
<dbReference type="InterPro" id="IPR025722">
    <property type="entry name" value="TetR"/>
</dbReference>
<dbReference type="Pfam" id="PF13972">
    <property type="entry name" value="TetR"/>
    <property type="match status" value="1"/>
</dbReference>
<gene>
    <name evidence="4" type="ORF">DSOUD_1517</name>
</gene>
<dbReference type="PRINTS" id="PR00455">
    <property type="entry name" value="HTHTETR"/>
</dbReference>
<protein>
    <submittedName>
        <fullName evidence="4">Transcriptional regulator, TetR family</fullName>
    </submittedName>
</protein>
<dbReference type="STRING" id="1603606.DSOUD_1517"/>
<dbReference type="RefSeq" id="WP_053550416.1">
    <property type="nucleotide sequence ID" value="NZ_CP010802.1"/>
</dbReference>